<dbReference type="Proteomes" id="UP001241758">
    <property type="component" value="Unassembled WGS sequence"/>
</dbReference>
<comment type="caution">
    <text evidence="1">The sequence shown here is derived from an EMBL/GenBank/DDBJ whole genome shotgun (WGS) entry which is preliminary data.</text>
</comment>
<dbReference type="EMBL" id="JASCTH010000040">
    <property type="protein sequence ID" value="MDI6105080.1"/>
    <property type="molecule type" value="Genomic_DNA"/>
</dbReference>
<dbReference type="RefSeq" id="WP_282766542.1">
    <property type="nucleotide sequence ID" value="NZ_JASCTH010000040.1"/>
</dbReference>
<organism evidence="1 2">
    <name type="scientific">Actinoplanes sandaracinus</name>
    <dbReference type="NCBI Taxonomy" id="3045177"/>
    <lineage>
        <taxon>Bacteria</taxon>
        <taxon>Bacillati</taxon>
        <taxon>Actinomycetota</taxon>
        <taxon>Actinomycetes</taxon>
        <taxon>Micromonosporales</taxon>
        <taxon>Micromonosporaceae</taxon>
        <taxon>Actinoplanes</taxon>
    </lineage>
</organism>
<accession>A0ABT6WZR2</accession>
<keyword evidence="2" id="KW-1185">Reference proteome</keyword>
<proteinExistence type="predicted"/>
<protein>
    <submittedName>
        <fullName evidence="1">Uncharacterized protein</fullName>
    </submittedName>
</protein>
<gene>
    <name evidence="1" type="ORF">QLQ12_41500</name>
</gene>
<sequence length="92" mass="9767">MVLLFLGPLYGSVAVLIREVARRRGGGWPVMVLLAAAFGLVQAGVVDQSLFDRGALAGTRFAQWNREAGRRGCRGRVSVPNSCSISSVTMCG</sequence>
<name>A0ABT6WZR2_9ACTN</name>
<reference evidence="1 2" key="1">
    <citation type="submission" date="2023-05" db="EMBL/GenBank/DDBJ databases">
        <title>Actinoplanes sp. NEAU-A12 genome sequencing.</title>
        <authorList>
            <person name="Wang Z.-S."/>
        </authorList>
    </citation>
    <scope>NUCLEOTIDE SEQUENCE [LARGE SCALE GENOMIC DNA]</scope>
    <source>
        <strain evidence="1 2">NEAU-A12</strain>
    </source>
</reference>
<evidence type="ECO:0000313" key="1">
    <source>
        <dbReference type="EMBL" id="MDI6105080.1"/>
    </source>
</evidence>
<evidence type="ECO:0000313" key="2">
    <source>
        <dbReference type="Proteomes" id="UP001241758"/>
    </source>
</evidence>